<keyword evidence="4 5" id="KW-0472">Membrane</keyword>
<dbReference type="EMBL" id="CATOUU010000834">
    <property type="protein sequence ID" value="CAI9952908.1"/>
    <property type="molecule type" value="Genomic_DNA"/>
</dbReference>
<evidence type="ECO:0000256" key="2">
    <source>
        <dbReference type="ARBA" id="ARBA00022692"/>
    </source>
</evidence>
<evidence type="ECO:0000313" key="8">
    <source>
        <dbReference type="EMBL" id="CAL5985350.1"/>
    </source>
</evidence>
<dbReference type="Pfam" id="PF01490">
    <property type="entry name" value="Aa_trans"/>
    <property type="match status" value="1"/>
</dbReference>
<feature type="domain" description="Amino acid transporter transmembrane" evidence="6">
    <location>
        <begin position="45"/>
        <end position="434"/>
    </location>
</feature>
<dbReference type="InterPro" id="IPR013057">
    <property type="entry name" value="AA_transpt_TM"/>
</dbReference>
<dbReference type="Proteomes" id="UP001642409">
    <property type="component" value="Unassembled WGS sequence"/>
</dbReference>
<reference evidence="7" key="1">
    <citation type="submission" date="2023-06" db="EMBL/GenBank/DDBJ databases">
        <authorList>
            <person name="Kurt Z."/>
        </authorList>
    </citation>
    <scope>NUCLEOTIDE SEQUENCE</scope>
</reference>
<feature type="transmembrane region" description="Helical" evidence="5">
    <location>
        <begin position="249"/>
        <end position="270"/>
    </location>
</feature>
<evidence type="ECO:0000256" key="3">
    <source>
        <dbReference type="ARBA" id="ARBA00022989"/>
    </source>
</evidence>
<evidence type="ECO:0000259" key="6">
    <source>
        <dbReference type="Pfam" id="PF01490"/>
    </source>
</evidence>
<evidence type="ECO:0000256" key="4">
    <source>
        <dbReference type="ARBA" id="ARBA00023136"/>
    </source>
</evidence>
<gene>
    <name evidence="7" type="ORF">HINF_LOCUS40553</name>
    <name evidence="8" type="ORF">HINF_LOCUS8811</name>
</gene>
<organism evidence="7">
    <name type="scientific">Hexamita inflata</name>
    <dbReference type="NCBI Taxonomy" id="28002"/>
    <lineage>
        <taxon>Eukaryota</taxon>
        <taxon>Metamonada</taxon>
        <taxon>Diplomonadida</taxon>
        <taxon>Hexamitidae</taxon>
        <taxon>Hexamitinae</taxon>
        <taxon>Hexamita</taxon>
    </lineage>
</organism>
<feature type="transmembrane region" description="Helical" evidence="5">
    <location>
        <begin position="336"/>
        <end position="357"/>
    </location>
</feature>
<feature type="transmembrane region" description="Helical" evidence="5">
    <location>
        <begin position="474"/>
        <end position="496"/>
    </location>
</feature>
<accession>A0AA86QDJ3</accession>
<sequence length="510" mass="57400">MKFYMKLSHFSSYSQFNTTYNQLITHFNYEQNVVSWSNNDNVECVLGATLLQLPYRFSKLGVIVGSAYFCFAAVYSFWSFRLVTKVCGEAKTYSVRSMLMRTCGKWTTLMIDISTVGMYFGGACSYCIIGADYIHSSFNWIAKVSPCVEPIVFDDLLCNTYEQCLHSSKNTSTYCILIVGLGIFLLESLISQIQILSYMSSCAIVCVIFTVVCLSIRVVQALTTNSLPFSPTWIKPVPVIPVKPELSHILIDLPSFFGLFSLQAFIPPYYAELKMSENGKQQFIKRASDTTVFVVAFIYYLTAFLGPLIFNGKNQPMLFQSDNILNNFGANDTLMAVVRILYTVVVLICFPLVLFTLRSSLCAWIGIDRTQGGKQKFYYYLCGISVCVLVTVLAVLVPSISVIMDLFGAVFGCILFQLMPLLLNMNKHKANAESDEEVLVPEGEIGQYSKLPEQEQSEIKKSNMIKESSKTEKIINWVVFYSLIVVNIISFVYSIVNMFTKKKASSVCDQ</sequence>
<feature type="transmembrane region" description="Helical" evidence="5">
    <location>
        <begin position="291"/>
        <end position="310"/>
    </location>
</feature>
<feature type="transmembrane region" description="Helical" evidence="5">
    <location>
        <begin position="171"/>
        <end position="190"/>
    </location>
</feature>
<reference evidence="8 9" key="2">
    <citation type="submission" date="2024-07" db="EMBL/GenBank/DDBJ databases">
        <authorList>
            <person name="Akdeniz Z."/>
        </authorList>
    </citation>
    <scope>NUCLEOTIDE SEQUENCE [LARGE SCALE GENOMIC DNA]</scope>
</reference>
<comment type="caution">
    <text evidence="7">The sequence shown here is derived from an EMBL/GenBank/DDBJ whole genome shotgun (WGS) entry which is preliminary data.</text>
</comment>
<dbReference type="GO" id="GO:0005737">
    <property type="term" value="C:cytoplasm"/>
    <property type="evidence" value="ECO:0007669"/>
    <property type="project" value="TreeGrafter"/>
</dbReference>
<evidence type="ECO:0000256" key="5">
    <source>
        <dbReference type="SAM" id="Phobius"/>
    </source>
</evidence>
<keyword evidence="9" id="KW-1185">Reference proteome</keyword>
<evidence type="ECO:0000313" key="7">
    <source>
        <dbReference type="EMBL" id="CAI9952908.1"/>
    </source>
</evidence>
<dbReference type="GO" id="GO:0015179">
    <property type="term" value="F:L-amino acid transmembrane transporter activity"/>
    <property type="evidence" value="ECO:0007669"/>
    <property type="project" value="TreeGrafter"/>
</dbReference>
<proteinExistence type="predicted"/>
<evidence type="ECO:0000256" key="1">
    <source>
        <dbReference type="ARBA" id="ARBA00004141"/>
    </source>
</evidence>
<protein>
    <submittedName>
        <fullName evidence="7">Amino acid transporter family protein</fullName>
    </submittedName>
    <submittedName>
        <fullName evidence="8">Amino_acid transporter family protein</fullName>
    </submittedName>
</protein>
<keyword evidence="3 5" id="KW-1133">Transmembrane helix</keyword>
<keyword evidence="2 5" id="KW-0812">Transmembrane</keyword>
<name>A0AA86QDJ3_9EUKA</name>
<evidence type="ECO:0000313" key="9">
    <source>
        <dbReference type="Proteomes" id="UP001642409"/>
    </source>
</evidence>
<feature type="transmembrane region" description="Helical" evidence="5">
    <location>
        <begin position="377"/>
        <end position="397"/>
    </location>
</feature>
<feature type="transmembrane region" description="Helical" evidence="5">
    <location>
        <begin position="202"/>
        <end position="223"/>
    </location>
</feature>
<comment type="subcellular location">
    <subcellularLocation>
        <location evidence="1">Membrane</location>
        <topology evidence="1">Multi-pass membrane protein</topology>
    </subcellularLocation>
</comment>
<feature type="transmembrane region" description="Helical" evidence="5">
    <location>
        <begin position="60"/>
        <end position="78"/>
    </location>
</feature>
<dbReference type="GO" id="GO:0016020">
    <property type="term" value="C:membrane"/>
    <property type="evidence" value="ECO:0007669"/>
    <property type="project" value="UniProtKB-SubCell"/>
</dbReference>
<dbReference type="EMBL" id="CAXDID020000018">
    <property type="protein sequence ID" value="CAL5985350.1"/>
    <property type="molecule type" value="Genomic_DNA"/>
</dbReference>
<dbReference type="PANTHER" id="PTHR22950">
    <property type="entry name" value="AMINO ACID TRANSPORTER"/>
    <property type="match status" value="1"/>
</dbReference>
<feature type="transmembrane region" description="Helical" evidence="5">
    <location>
        <begin position="403"/>
        <end position="423"/>
    </location>
</feature>
<dbReference type="AlphaFoldDB" id="A0AA86QDJ3"/>
<dbReference type="PANTHER" id="PTHR22950:SF702">
    <property type="entry name" value="AMINO ACID TRANSPORTER PROTEIN"/>
    <property type="match status" value="1"/>
</dbReference>